<gene>
    <name evidence="12" type="ORF">FGG08_003209</name>
</gene>
<evidence type="ECO:0000256" key="7">
    <source>
        <dbReference type="ARBA" id="ARBA00022989"/>
    </source>
</evidence>
<dbReference type="AlphaFoldDB" id="A0A9P8I7M3"/>
<comment type="subcellular location">
    <subcellularLocation>
        <location evidence="1">Mitochondrion membrane</location>
        <topology evidence="1">Multi-pass membrane protein</topology>
    </subcellularLocation>
</comment>
<dbReference type="GO" id="GO:0031966">
    <property type="term" value="C:mitochondrial membrane"/>
    <property type="evidence" value="ECO:0007669"/>
    <property type="project" value="UniProtKB-SubCell"/>
</dbReference>
<dbReference type="PANTHER" id="PTHR45788">
    <property type="entry name" value="SUCCINATE/FUMARATE MITOCHONDRIAL TRANSPORTER-RELATED"/>
    <property type="match status" value="1"/>
</dbReference>
<sequence>MNSPLFKVVEIYRAHLSIGFVAFDTFRNLLQDDKGKISGPRTVLAGLGAGVSESLFAVTPFESIKTTLIDDRKSGNPRMRGFLHGSKIMFQERGVRGFFQGFVPTTARQAANSAVRFGSYTTLKQLAQSYVAPGEKLGTVSTFGIGATAGVITVMQSIEARKEYKNTFACAARIFREEGVLAFWSGALPRLARLMTLGTPPKVNFKAKSAHKLMTKLLENLKPRITHLLIAFPVFAACFFVTIKHSAWSRATFATSRQNMAWRSSGSSNGGLIHNLARNGLIKAERVKEAMLGACESLLPFLHSNARVLDVGSGSGYLTHVLANLVAPDGVVTGVDHIQGLVDLSINNMKKNKEGQALLESKRVQFVKGDGRLGYKEGGIVLCFSIKERDDFLKTTAFRFIYSDATKSLPEYHNPDSNPLAVY</sequence>
<dbReference type="Gene3D" id="1.50.40.10">
    <property type="entry name" value="Mitochondrial carrier domain"/>
    <property type="match status" value="1"/>
</dbReference>
<comment type="similarity">
    <text evidence="2 11">Belongs to the mitochondrial carrier (TC 2.A.29) family.</text>
</comment>
<dbReference type="InterPro" id="IPR023395">
    <property type="entry name" value="MCP_dom_sf"/>
</dbReference>
<accession>A0A9P8I7M3</accession>
<dbReference type="SUPFAM" id="SSF103506">
    <property type="entry name" value="Mitochondrial carrier"/>
    <property type="match status" value="1"/>
</dbReference>
<dbReference type="InterPro" id="IPR018108">
    <property type="entry name" value="MCP_transmembrane"/>
</dbReference>
<feature type="repeat" description="Solcar" evidence="10">
    <location>
        <begin position="137"/>
        <end position="211"/>
    </location>
</feature>
<keyword evidence="9 10" id="KW-0472">Membrane</keyword>
<keyword evidence="7" id="KW-1133">Transmembrane helix</keyword>
<dbReference type="Pfam" id="PF01135">
    <property type="entry name" value="PCMT"/>
    <property type="match status" value="1"/>
</dbReference>
<keyword evidence="6" id="KW-0999">Mitochondrion inner membrane</keyword>
<keyword evidence="13" id="KW-1185">Reference proteome</keyword>
<dbReference type="GO" id="GO:0071913">
    <property type="term" value="F:citrate secondary active transmembrane transporter activity"/>
    <property type="evidence" value="ECO:0007669"/>
    <property type="project" value="TreeGrafter"/>
</dbReference>
<reference evidence="12" key="1">
    <citation type="submission" date="2021-03" db="EMBL/GenBank/DDBJ databases">
        <title>Comparative genomics and phylogenomic investigation of the class Geoglossomycetes provide insights into ecological specialization and systematics.</title>
        <authorList>
            <person name="Melie T."/>
            <person name="Pirro S."/>
            <person name="Miller A.N."/>
            <person name="Quandt A."/>
        </authorList>
    </citation>
    <scope>NUCLEOTIDE SEQUENCE</scope>
    <source>
        <strain evidence="12">GBOQ0MN5Z8</strain>
    </source>
</reference>
<comment type="caution">
    <text evidence="12">The sequence shown here is derived from an EMBL/GenBank/DDBJ whole genome shotgun (WGS) entry which is preliminary data.</text>
</comment>
<dbReference type="InterPro" id="IPR029063">
    <property type="entry name" value="SAM-dependent_MTases_sf"/>
</dbReference>
<evidence type="ECO:0000256" key="4">
    <source>
        <dbReference type="ARBA" id="ARBA00022692"/>
    </source>
</evidence>
<dbReference type="InterPro" id="IPR049563">
    <property type="entry name" value="TXTP-like"/>
</dbReference>
<name>A0A9P8I7M3_9PEZI</name>
<keyword evidence="8" id="KW-0496">Mitochondrion</keyword>
<evidence type="ECO:0000256" key="9">
    <source>
        <dbReference type="ARBA" id="ARBA00023136"/>
    </source>
</evidence>
<evidence type="ECO:0000256" key="8">
    <source>
        <dbReference type="ARBA" id="ARBA00023128"/>
    </source>
</evidence>
<proteinExistence type="inferred from homology"/>
<organism evidence="12 13">
    <name type="scientific">Glutinoglossum americanum</name>
    <dbReference type="NCBI Taxonomy" id="1670608"/>
    <lineage>
        <taxon>Eukaryota</taxon>
        <taxon>Fungi</taxon>
        <taxon>Dikarya</taxon>
        <taxon>Ascomycota</taxon>
        <taxon>Pezizomycotina</taxon>
        <taxon>Geoglossomycetes</taxon>
        <taxon>Geoglossales</taxon>
        <taxon>Geoglossaceae</taxon>
        <taxon>Glutinoglossum</taxon>
    </lineage>
</organism>
<feature type="repeat" description="Solcar" evidence="10">
    <location>
        <begin position="40"/>
        <end position="126"/>
    </location>
</feature>
<evidence type="ECO:0000256" key="10">
    <source>
        <dbReference type="PROSITE-ProRule" id="PRU00282"/>
    </source>
</evidence>
<dbReference type="PANTHER" id="PTHR45788:SF4">
    <property type="entry name" value="TRICARBOXYLATE TRANSPORT PROTEIN, MITOCHONDRIAL"/>
    <property type="match status" value="1"/>
</dbReference>
<dbReference type="GO" id="GO:0006843">
    <property type="term" value="P:mitochondrial citrate transmembrane transport"/>
    <property type="evidence" value="ECO:0007669"/>
    <property type="project" value="TreeGrafter"/>
</dbReference>
<evidence type="ECO:0000256" key="11">
    <source>
        <dbReference type="RuleBase" id="RU000488"/>
    </source>
</evidence>
<dbReference type="Gene3D" id="3.40.50.150">
    <property type="entry name" value="Vaccinia Virus protein VP39"/>
    <property type="match status" value="1"/>
</dbReference>
<dbReference type="OrthoDB" id="44467at2759"/>
<dbReference type="EMBL" id="JAGHQL010000055">
    <property type="protein sequence ID" value="KAH0542364.1"/>
    <property type="molecule type" value="Genomic_DNA"/>
</dbReference>
<keyword evidence="5" id="KW-0677">Repeat</keyword>
<evidence type="ECO:0000313" key="13">
    <source>
        <dbReference type="Proteomes" id="UP000698800"/>
    </source>
</evidence>
<dbReference type="CDD" id="cd02440">
    <property type="entry name" value="AdoMet_MTases"/>
    <property type="match status" value="1"/>
</dbReference>
<evidence type="ECO:0000313" key="12">
    <source>
        <dbReference type="EMBL" id="KAH0542364.1"/>
    </source>
</evidence>
<dbReference type="PROSITE" id="PS50920">
    <property type="entry name" value="SOLCAR"/>
    <property type="match status" value="2"/>
</dbReference>
<dbReference type="SUPFAM" id="SSF53335">
    <property type="entry name" value="S-adenosyl-L-methionine-dependent methyltransferases"/>
    <property type="match status" value="1"/>
</dbReference>
<keyword evidence="3 11" id="KW-0813">Transport</keyword>
<dbReference type="Pfam" id="PF00153">
    <property type="entry name" value="Mito_carr"/>
    <property type="match status" value="2"/>
</dbReference>
<dbReference type="Proteomes" id="UP000698800">
    <property type="component" value="Unassembled WGS sequence"/>
</dbReference>
<evidence type="ECO:0000256" key="1">
    <source>
        <dbReference type="ARBA" id="ARBA00004225"/>
    </source>
</evidence>
<evidence type="ECO:0000256" key="3">
    <source>
        <dbReference type="ARBA" id="ARBA00022448"/>
    </source>
</evidence>
<evidence type="ECO:0000256" key="2">
    <source>
        <dbReference type="ARBA" id="ARBA00006375"/>
    </source>
</evidence>
<protein>
    <submittedName>
        <fullName evidence="12">Uncharacterized protein</fullName>
    </submittedName>
</protein>
<evidence type="ECO:0000256" key="5">
    <source>
        <dbReference type="ARBA" id="ARBA00022737"/>
    </source>
</evidence>
<evidence type="ECO:0000256" key="6">
    <source>
        <dbReference type="ARBA" id="ARBA00022792"/>
    </source>
</evidence>
<keyword evidence="4 10" id="KW-0812">Transmembrane</keyword>